<proteinExistence type="inferred from homology"/>
<dbReference type="Pfam" id="PF00589">
    <property type="entry name" value="Phage_integrase"/>
    <property type="match status" value="1"/>
</dbReference>
<dbReference type="InterPro" id="IPR010998">
    <property type="entry name" value="Integrase_recombinase_N"/>
</dbReference>
<dbReference type="InterPro" id="IPR011010">
    <property type="entry name" value="DNA_brk_join_enz"/>
</dbReference>
<dbReference type="Gene3D" id="1.10.150.130">
    <property type="match status" value="1"/>
</dbReference>
<gene>
    <name evidence="9" type="ORF">GKD68_19910</name>
    <name evidence="8" type="ORF">LI194_17690</name>
</gene>
<dbReference type="EMBL" id="JAJCNI010000026">
    <property type="protein sequence ID" value="MCB6519622.1"/>
    <property type="molecule type" value="Genomic_DNA"/>
</dbReference>
<evidence type="ECO:0000313" key="9">
    <source>
        <dbReference type="EMBL" id="MRZ56962.1"/>
    </source>
</evidence>
<sequence>MATKFVLRTDKTEGYATLYARIQSRAHKINIRVSTGLEVDVKEWNKSLASAKALTAFRSGKGKDLFIKLDAIMYTIDSLTSEGVTLTPDLVKGRIHGIVFAEQIKAEKERQEAELTRIKEDASTFINFVDRFIGECETGKRKKKGGTTNVSSGTIKSYKGFRSQLAAYQEERLRIIHFADLTIEFYNDFRLFLTDKRYSPNTVARMIKICKTICYAAEQLKLLDAGNIRSGFEVIYRDVDNVYLTDERINELYKYDLSDRPAWEKVRDVFVVGCLTGQRISDYKRINAKMIVTLTDGNRYIKLKQEKTGNTVYIPLDYRVDDILNKYNGELPKVYDQKINDHIKEIGEALGWTEIVELEEQHGAMEYTARKRFCDLLKTHTARRSFATNMYKTGASLNSIMAITGHSSEQQLKTYLKLDESEKAMLAAKESYFTKLRAIK</sequence>
<dbReference type="Gene3D" id="1.10.443.10">
    <property type="entry name" value="Intergrase catalytic core"/>
    <property type="match status" value="1"/>
</dbReference>
<reference evidence="8" key="2">
    <citation type="submission" date="2021-10" db="EMBL/GenBank/DDBJ databases">
        <title>Collection of gut derived symbiotic bacterial strains cultured from healthy donors.</title>
        <authorList>
            <person name="Lin H."/>
            <person name="Littmann E."/>
            <person name="Kohout C."/>
            <person name="Pamer E.G."/>
        </authorList>
    </citation>
    <scope>NUCLEOTIDE SEQUENCE</scope>
    <source>
        <strain evidence="8">DFI.2.94</strain>
    </source>
</reference>
<dbReference type="EMBL" id="WKNE01000025">
    <property type="protein sequence ID" value="MRZ56962.1"/>
    <property type="molecule type" value="Genomic_DNA"/>
</dbReference>
<keyword evidence="3 5" id="KW-0238">DNA-binding</keyword>
<evidence type="ECO:0000259" key="6">
    <source>
        <dbReference type="PROSITE" id="PS51898"/>
    </source>
</evidence>
<dbReference type="PROSITE" id="PS51898">
    <property type="entry name" value="TYR_RECOMBINASE"/>
    <property type="match status" value="1"/>
</dbReference>
<evidence type="ECO:0000256" key="5">
    <source>
        <dbReference type="PROSITE-ProRule" id="PRU01248"/>
    </source>
</evidence>
<dbReference type="GO" id="GO:0006310">
    <property type="term" value="P:DNA recombination"/>
    <property type="evidence" value="ECO:0007669"/>
    <property type="project" value="UniProtKB-KW"/>
</dbReference>
<evidence type="ECO:0000256" key="3">
    <source>
        <dbReference type="ARBA" id="ARBA00023125"/>
    </source>
</evidence>
<name>A0A6I2NSY1_PARDI</name>
<dbReference type="Pfam" id="PF13102">
    <property type="entry name" value="Phage_int_SAM_5"/>
    <property type="match status" value="1"/>
</dbReference>
<protein>
    <submittedName>
        <fullName evidence="8">Site-specific integrase</fullName>
    </submittedName>
    <submittedName>
        <fullName evidence="9">Tyrosine-type recombinase/integrase</fullName>
    </submittedName>
</protein>
<evidence type="ECO:0000313" key="10">
    <source>
        <dbReference type="Proteomes" id="UP000432516"/>
    </source>
</evidence>
<evidence type="ECO:0000256" key="1">
    <source>
        <dbReference type="ARBA" id="ARBA00008857"/>
    </source>
</evidence>
<accession>A0A6I2NSY1</accession>
<dbReference type="InterPro" id="IPR025269">
    <property type="entry name" value="SAM-like_dom"/>
</dbReference>
<keyword evidence="4" id="KW-0233">DNA recombination</keyword>
<feature type="domain" description="Tyr recombinase" evidence="6">
    <location>
        <begin position="239"/>
        <end position="428"/>
    </location>
</feature>
<dbReference type="SUPFAM" id="SSF56349">
    <property type="entry name" value="DNA breaking-rejoining enzymes"/>
    <property type="match status" value="1"/>
</dbReference>
<evidence type="ECO:0000259" key="7">
    <source>
        <dbReference type="PROSITE" id="PS51900"/>
    </source>
</evidence>
<keyword evidence="2" id="KW-0229">DNA integration</keyword>
<evidence type="ECO:0000256" key="4">
    <source>
        <dbReference type="ARBA" id="ARBA00023172"/>
    </source>
</evidence>
<evidence type="ECO:0000313" key="8">
    <source>
        <dbReference type="EMBL" id="MCB6519622.1"/>
    </source>
</evidence>
<dbReference type="PROSITE" id="PS51900">
    <property type="entry name" value="CB"/>
    <property type="match status" value="1"/>
</dbReference>
<dbReference type="PANTHER" id="PTHR30349">
    <property type="entry name" value="PHAGE INTEGRASE-RELATED"/>
    <property type="match status" value="1"/>
</dbReference>
<dbReference type="Proteomes" id="UP001198806">
    <property type="component" value="Unassembled WGS sequence"/>
</dbReference>
<dbReference type="InterPro" id="IPR002104">
    <property type="entry name" value="Integrase_catalytic"/>
</dbReference>
<dbReference type="InterPro" id="IPR013762">
    <property type="entry name" value="Integrase-like_cat_sf"/>
</dbReference>
<reference evidence="9 10" key="1">
    <citation type="journal article" date="2019" name="Nat. Med.">
        <title>A library of human gut bacterial isolates paired with longitudinal multiomics data enables mechanistic microbiome research.</title>
        <authorList>
            <person name="Poyet M."/>
            <person name="Groussin M."/>
            <person name="Gibbons S.M."/>
            <person name="Avila-Pacheco J."/>
            <person name="Jiang X."/>
            <person name="Kearney S.M."/>
            <person name="Perrotta A.R."/>
            <person name="Berdy B."/>
            <person name="Zhao S."/>
            <person name="Lieberman T.D."/>
            <person name="Swanson P.K."/>
            <person name="Smith M."/>
            <person name="Roesemann S."/>
            <person name="Alexander J.E."/>
            <person name="Rich S.A."/>
            <person name="Livny J."/>
            <person name="Vlamakis H."/>
            <person name="Clish C."/>
            <person name="Bullock K."/>
            <person name="Deik A."/>
            <person name="Scott J."/>
            <person name="Pierce K.A."/>
            <person name="Xavier R.J."/>
            <person name="Alm E.J."/>
        </authorList>
    </citation>
    <scope>NUCLEOTIDE SEQUENCE [LARGE SCALE GENOMIC DNA]</scope>
    <source>
        <strain evidence="9 10">BIOML-A2</strain>
    </source>
</reference>
<dbReference type="InterPro" id="IPR044068">
    <property type="entry name" value="CB"/>
</dbReference>
<feature type="domain" description="Core-binding (CB)" evidence="7">
    <location>
        <begin position="123"/>
        <end position="218"/>
    </location>
</feature>
<dbReference type="Proteomes" id="UP000432516">
    <property type="component" value="Unassembled WGS sequence"/>
</dbReference>
<evidence type="ECO:0000256" key="2">
    <source>
        <dbReference type="ARBA" id="ARBA00022908"/>
    </source>
</evidence>
<dbReference type="CDD" id="cd01185">
    <property type="entry name" value="INTN1_C_like"/>
    <property type="match status" value="1"/>
</dbReference>
<dbReference type="InterPro" id="IPR050090">
    <property type="entry name" value="Tyrosine_recombinase_XerCD"/>
</dbReference>
<dbReference type="RefSeq" id="WP_009275896.1">
    <property type="nucleotide sequence ID" value="NZ_CP042285.1"/>
</dbReference>
<dbReference type="AlphaFoldDB" id="A0A6I2NSY1"/>
<dbReference type="GeneID" id="93524874"/>
<organism evidence="9 10">
    <name type="scientific">Parabacteroides distasonis</name>
    <dbReference type="NCBI Taxonomy" id="823"/>
    <lineage>
        <taxon>Bacteria</taxon>
        <taxon>Pseudomonadati</taxon>
        <taxon>Bacteroidota</taxon>
        <taxon>Bacteroidia</taxon>
        <taxon>Bacteroidales</taxon>
        <taxon>Tannerellaceae</taxon>
        <taxon>Parabacteroides</taxon>
    </lineage>
</organism>
<dbReference type="GO" id="GO:0015074">
    <property type="term" value="P:DNA integration"/>
    <property type="evidence" value="ECO:0007669"/>
    <property type="project" value="UniProtKB-KW"/>
</dbReference>
<dbReference type="PANTHER" id="PTHR30349:SF64">
    <property type="entry name" value="PROPHAGE INTEGRASE INTD-RELATED"/>
    <property type="match status" value="1"/>
</dbReference>
<comment type="caution">
    <text evidence="9">The sequence shown here is derived from an EMBL/GenBank/DDBJ whole genome shotgun (WGS) entry which is preliminary data.</text>
</comment>
<comment type="similarity">
    <text evidence="1">Belongs to the 'phage' integrase family.</text>
</comment>
<dbReference type="GO" id="GO:0003677">
    <property type="term" value="F:DNA binding"/>
    <property type="evidence" value="ECO:0007669"/>
    <property type="project" value="UniProtKB-UniRule"/>
</dbReference>